<gene>
    <name evidence="1" type="ORF">Q8F55_005440</name>
</gene>
<sequence>MAAQIQLHGRLDATPAWSAGPARPTRPFRALHAFAERCDRVQATFVLLGGGGRRFGLVGAGLSTPELMFLADALNACALDTLSIQVQATPEGYAALLSLRVRLRSLAIHAVDARIVPAVVGLLGRNCPIGSLTLDVRAWPDDERALARAVRQRTAEAPIRSIYPLLPGTGETVERGLHAVRGARKAAMRALIVGWVLLHAREATPATSGPSSPSWASVFSWSVLYALPKSPVLQHRGYERIDSLPADTAPPSPPPTPPRRPAAVLRLPAELRVRIALLATDGAGVLGDKHGRALAAEARDRAAVAKLAGPDAERSAARDRWFWAGGM</sequence>
<dbReference type="EMBL" id="JBBXJM010000004">
    <property type="protein sequence ID" value="KAL1408627.1"/>
    <property type="molecule type" value="Genomic_DNA"/>
</dbReference>
<evidence type="ECO:0000313" key="1">
    <source>
        <dbReference type="EMBL" id="KAL1408627.1"/>
    </source>
</evidence>
<dbReference type="RefSeq" id="XP_069208571.1">
    <property type="nucleotide sequence ID" value="XM_069353929.1"/>
</dbReference>
<dbReference type="Proteomes" id="UP001565368">
    <property type="component" value="Unassembled WGS sequence"/>
</dbReference>
<protein>
    <submittedName>
        <fullName evidence="1">Uncharacterized protein</fullName>
    </submittedName>
</protein>
<evidence type="ECO:0000313" key="2">
    <source>
        <dbReference type="Proteomes" id="UP001565368"/>
    </source>
</evidence>
<proteinExistence type="predicted"/>
<accession>A0ABR3Q1Z2</accession>
<organism evidence="1 2">
    <name type="scientific">Vanrija albida</name>
    <dbReference type="NCBI Taxonomy" id="181172"/>
    <lineage>
        <taxon>Eukaryota</taxon>
        <taxon>Fungi</taxon>
        <taxon>Dikarya</taxon>
        <taxon>Basidiomycota</taxon>
        <taxon>Agaricomycotina</taxon>
        <taxon>Tremellomycetes</taxon>
        <taxon>Trichosporonales</taxon>
        <taxon>Trichosporonaceae</taxon>
        <taxon>Vanrija</taxon>
    </lineage>
</organism>
<comment type="caution">
    <text evidence="1">The sequence shown here is derived from an EMBL/GenBank/DDBJ whole genome shotgun (WGS) entry which is preliminary data.</text>
</comment>
<keyword evidence="2" id="KW-1185">Reference proteome</keyword>
<name>A0ABR3Q1Z2_9TREE</name>
<dbReference type="GeneID" id="95986483"/>
<reference evidence="1 2" key="1">
    <citation type="submission" date="2023-08" db="EMBL/GenBank/DDBJ databases">
        <title>Annotated Genome Sequence of Vanrija albida AlHP1.</title>
        <authorList>
            <person name="Herzog R."/>
        </authorList>
    </citation>
    <scope>NUCLEOTIDE SEQUENCE [LARGE SCALE GENOMIC DNA]</scope>
    <source>
        <strain evidence="1 2">AlHP1</strain>
    </source>
</reference>